<reference evidence="1" key="1">
    <citation type="submission" date="2022-07" db="EMBL/GenBank/DDBJ databases">
        <authorList>
            <person name="Macas J."/>
            <person name="Novak P."/>
            <person name="Neumann P."/>
        </authorList>
    </citation>
    <scope>NUCLEOTIDE SEQUENCE</scope>
</reference>
<name>A0A9P0Z324_CUSEU</name>
<keyword evidence="2" id="KW-1185">Reference proteome</keyword>
<evidence type="ECO:0000313" key="1">
    <source>
        <dbReference type="EMBL" id="CAH9085031.1"/>
    </source>
</evidence>
<comment type="caution">
    <text evidence="1">The sequence shown here is derived from an EMBL/GenBank/DDBJ whole genome shotgun (WGS) entry which is preliminary data.</text>
</comment>
<dbReference type="OrthoDB" id="8830751at2759"/>
<dbReference type="AlphaFoldDB" id="A0A9P0Z324"/>
<dbReference type="Proteomes" id="UP001152484">
    <property type="component" value="Unassembled WGS sequence"/>
</dbReference>
<evidence type="ECO:0000313" key="2">
    <source>
        <dbReference type="Proteomes" id="UP001152484"/>
    </source>
</evidence>
<sequence>MWILVGRTSNVKGVFDAAIKVVLQPPKQKKKKGKSQKGCSIL</sequence>
<accession>A0A9P0Z324</accession>
<protein>
    <submittedName>
        <fullName evidence="1">Uncharacterized protein</fullName>
    </submittedName>
</protein>
<dbReference type="EMBL" id="CAMAPE010000018">
    <property type="protein sequence ID" value="CAH9085031.1"/>
    <property type="molecule type" value="Genomic_DNA"/>
</dbReference>
<gene>
    <name evidence="1" type="ORF">CEURO_LOCUS9211</name>
</gene>
<proteinExistence type="predicted"/>
<organism evidence="1 2">
    <name type="scientific">Cuscuta europaea</name>
    <name type="common">European dodder</name>
    <dbReference type="NCBI Taxonomy" id="41803"/>
    <lineage>
        <taxon>Eukaryota</taxon>
        <taxon>Viridiplantae</taxon>
        <taxon>Streptophyta</taxon>
        <taxon>Embryophyta</taxon>
        <taxon>Tracheophyta</taxon>
        <taxon>Spermatophyta</taxon>
        <taxon>Magnoliopsida</taxon>
        <taxon>eudicotyledons</taxon>
        <taxon>Gunneridae</taxon>
        <taxon>Pentapetalae</taxon>
        <taxon>asterids</taxon>
        <taxon>lamiids</taxon>
        <taxon>Solanales</taxon>
        <taxon>Convolvulaceae</taxon>
        <taxon>Cuscuteae</taxon>
        <taxon>Cuscuta</taxon>
        <taxon>Cuscuta subgen. Cuscuta</taxon>
    </lineage>
</organism>